<comment type="similarity">
    <text evidence="1">Belongs to the Gfa family.</text>
</comment>
<dbReference type="PROSITE" id="PS51891">
    <property type="entry name" value="CENP_V_GFA"/>
    <property type="match status" value="1"/>
</dbReference>
<dbReference type="Gene3D" id="3.90.1590.10">
    <property type="entry name" value="glutathione-dependent formaldehyde- activating enzyme (gfa)"/>
    <property type="match status" value="1"/>
</dbReference>
<gene>
    <name evidence="6" type="ORF">ABVN21_12250</name>
</gene>
<organism evidence="6">
    <name type="scientific">Pseudomonas sp. MYb327</name>
    <dbReference type="NCBI Taxonomy" id="2745230"/>
    <lineage>
        <taxon>Bacteria</taxon>
        <taxon>Pseudomonadati</taxon>
        <taxon>Pseudomonadota</taxon>
        <taxon>Gammaproteobacteria</taxon>
        <taxon>Pseudomonadales</taxon>
        <taxon>Pseudomonadaceae</taxon>
        <taxon>Pseudomonas</taxon>
    </lineage>
</organism>
<keyword evidence="4" id="KW-0456">Lyase</keyword>
<evidence type="ECO:0000313" key="6">
    <source>
        <dbReference type="EMBL" id="XCG76797.1"/>
    </source>
</evidence>
<accession>A0AAU8EAQ3</accession>
<feature type="domain" description="CENP-V/GFA" evidence="5">
    <location>
        <begin position="5"/>
        <end position="124"/>
    </location>
</feature>
<evidence type="ECO:0000256" key="3">
    <source>
        <dbReference type="ARBA" id="ARBA00022833"/>
    </source>
</evidence>
<dbReference type="InterPro" id="IPR006913">
    <property type="entry name" value="CENP-V/GFA"/>
</dbReference>
<name>A0AAU8EAQ3_9PSED</name>
<dbReference type="GO" id="GO:0016846">
    <property type="term" value="F:carbon-sulfur lyase activity"/>
    <property type="evidence" value="ECO:0007669"/>
    <property type="project" value="InterPro"/>
</dbReference>
<proteinExistence type="inferred from homology"/>
<dbReference type="EMBL" id="CP159258">
    <property type="protein sequence ID" value="XCG76797.1"/>
    <property type="molecule type" value="Genomic_DNA"/>
</dbReference>
<reference evidence="6" key="1">
    <citation type="submission" date="2024-06" db="EMBL/GenBank/DDBJ databases">
        <title>The Caenorhabditis elegans bacterial microbiome influences microsporidia infection through nutrient limitation and inhibiting parasite invasion.</title>
        <authorList>
            <person name="Tamim El Jarkass H."/>
            <person name="Castelblanco S."/>
            <person name="Kaur M."/>
            <person name="Wan Y.C."/>
            <person name="Ellis A.E."/>
            <person name="Sheldon R.D."/>
            <person name="Lien E.C."/>
            <person name="Burton N.O."/>
            <person name="Wright G.D."/>
            <person name="Reinke A.W."/>
        </authorList>
    </citation>
    <scope>NUCLEOTIDE SEQUENCE</scope>
    <source>
        <strain evidence="6">MYb327</strain>
    </source>
</reference>
<dbReference type="AlphaFoldDB" id="A0AAU8EAQ3"/>
<dbReference type="GO" id="GO:0046872">
    <property type="term" value="F:metal ion binding"/>
    <property type="evidence" value="ECO:0007669"/>
    <property type="project" value="UniProtKB-KW"/>
</dbReference>
<dbReference type="Pfam" id="PF04828">
    <property type="entry name" value="GFA"/>
    <property type="match status" value="1"/>
</dbReference>
<evidence type="ECO:0000256" key="1">
    <source>
        <dbReference type="ARBA" id="ARBA00005495"/>
    </source>
</evidence>
<dbReference type="RefSeq" id="WP_339552328.1">
    <property type="nucleotide sequence ID" value="NZ_CP159258.1"/>
</dbReference>
<protein>
    <submittedName>
        <fullName evidence="6">GFA family protein</fullName>
    </submittedName>
</protein>
<dbReference type="PANTHER" id="PTHR33337:SF40">
    <property type="entry name" value="CENP-V_GFA DOMAIN-CONTAINING PROTEIN-RELATED"/>
    <property type="match status" value="1"/>
</dbReference>
<sequence length="134" mass="14676">MTEVYQGSCLCTAISYQLLTTPKAVSHCHCSQCRKGHGAAFASYGSVPRSALRILNGAGQITRYSSSESVLREFCTQCGSTLFWSRSQGEFSDWVSIALGTLDTPFTPQKQKHVYVASRVHWYTPSSSSPQIDG</sequence>
<evidence type="ECO:0000259" key="5">
    <source>
        <dbReference type="PROSITE" id="PS51891"/>
    </source>
</evidence>
<keyword evidence="3" id="KW-0862">Zinc</keyword>
<evidence type="ECO:0000256" key="4">
    <source>
        <dbReference type="ARBA" id="ARBA00023239"/>
    </source>
</evidence>
<evidence type="ECO:0000256" key="2">
    <source>
        <dbReference type="ARBA" id="ARBA00022723"/>
    </source>
</evidence>
<dbReference type="InterPro" id="IPR011057">
    <property type="entry name" value="Mss4-like_sf"/>
</dbReference>
<dbReference type="PANTHER" id="PTHR33337">
    <property type="entry name" value="GFA DOMAIN-CONTAINING PROTEIN"/>
    <property type="match status" value="1"/>
</dbReference>
<dbReference type="SUPFAM" id="SSF51316">
    <property type="entry name" value="Mss4-like"/>
    <property type="match status" value="1"/>
</dbReference>
<keyword evidence="2" id="KW-0479">Metal-binding</keyword>